<accession>A0A6G1HKW5</accession>
<keyword evidence="1" id="KW-1133">Transmembrane helix</keyword>
<evidence type="ECO:0000313" key="2">
    <source>
        <dbReference type="EMBL" id="KAF2396703.1"/>
    </source>
</evidence>
<evidence type="ECO:0000256" key="1">
    <source>
        <dbReference type="SAM" id="Phobius"/>
    </source>
</evidence>
<dbReference type="Proteomes" id="UP000799640">
    <property type="component" value="Unassembled WGS sequence"/>
</dbReference>
<keyword evidence="1" id="KW-0472">Membrane</keyword>
<dbReference type="AlphaFoldDB" id="A0A6G1HKW5"/>
<proteinExistence type="predicted"/>
<name>A0A6G1HKW5_9PEZI</name>
<keyword evidence="3" id="KW-1185">Reference proteome</keyword>
<protein>
    <submittedName>
        <fullName evidence="2">Uncharacterized protein</fullName>
    </submittedName>
</protein>
<feature type="transmembrane region" description="Helical" evidence="1">
    <location>
        <begin position="20"/>
        <end position="42"/>
    </location>
</feature>
<sequence length="84" mass="9108">MEDNVTRRQTIHQSTTSRHVSSTLFSACILNGTMIPLTILAIHSSTTSPSSTNRDVVLTIVTLPLPPSRRPPATHIPASLTHQP</sequence>
<gene>
    <name evidence="2" type="ORF">EJ06DRAFT_230872</name>
</gene>
<keyword evidence="1" id="KW-0812">Transmembrane</keyword>
<dbReference type="EMBL" id="ML996706">
    <property type="protein sequence ID" value="KAF2396703.1"/>
    <property type="molecule type" value="Genomic_DNA"/>
</dbReference>
<organism evidence="2 3">
    <name type="scientific">Trichodelitschia bisporula</name>
    <dbReference type="NCBI Taxonomy" id="703511"/>
    <lineage>
        <taxon>Eukaryota</taxon>
        <taxon>Fungi</taxon>
        <taxon>Dikarya</taxon>
        <taxon>Ascomycota</taxon>
        <taxon>Pezizomycotina</taxon>
        <taxon>Dothideomycetes</taxon>
        <taxon>Dothideomycetes incertae sedis</taxon>
        <taxon>Phaeotrichales</taxon>
        <taxon>Phaeotrichaceae</taxon>
        <taxon>Trichodelitschia</taxon>
    </lineage>
</organism>
<evidence type="ECO:0000313" key="3">
    <source>
        <dbReference type="Proteomes" id="UP000799640"/>
    </source>
</evidence>
<reference evidence="2" key="1">
    <citation type="journal article" date="2020" name="Stud. Mycol.">
        <title>101 Dothideomycetes genomes: a test case for predicting lifestyles and emergence of pathogens.</title>
        <authorList>
            <person name="Haridas S."/>
            <person name="Albert R."/>
            <person name="Binder M."/>
            <person name="Bloem J."/>
            <person name="Labutti K."/>
            <person name="Salamov A."/>
            <person name="Andreopoulos B."/>
            <person name="Baker S."/>
            <person name="Barry K."/>
            <person name="Bills G."/>
            <person name="Bluhm B."/>
            <person name="Cannon C."/>
            <person name="Castanera R."/>
            <person name="Culley D."/>
            <person name="Daum C."/>
            <person name="Ezra D."/>
            <person name="Gonzalez J."/>
            <person name="Henrissat B."/>
            <person name="Kuo A."/>
            <person name="Liang C."/>
            <person name="Lipzen A."/>
            <person name="Lutzoni F."/>
            <person name="Magnuson J."/>
            <person name="Mondo S."/>
            <person name="Nolan M."/>
            <person name="Ohm R."/>
            <person name="Pangilinan J."/>
            <person name="Park H.-J."/>
            <person name="Ramirez L."/>
            <person name="Alfaro M."/>
            <person name="Sun H."/>
            <person name="Tritt A."/>
            <person name="Yoshinaga Y."/>
            <person name="Zwiers L.-H."/>
            <person name="Turgeon B."/>
            <person name="Goodwin S."/>
            <person name="Spatafora J."/>
            <person name="Crous P."/>
            <person name="Grigoriev I."/>
        </authorList>
    </citation>
    <scope>NUCLEOTIDE SEQUENCE</scope>
    <source>
        <strain evidence="2">CBS 262.69</strain>
    </source>
</reference>